<dbReference type="Pfam" id="PF25137">
    <property type="entry name" value="ADH_Fe_C"/>
    <property type="match status" value="1"/>
</dbReference>
<organism evidence="5 6">
    <name type="scientific">Aminomonas paucivorans DSM 12260</name>
    <dbReference type="NCBI Taxonomy" id="584708"/>
    <lineage>
        <taxon>Bacteria</taxon>
        <taxon>Thermotogati</taxon>
        <taxon>Synergistota</taxon>
        <taxon>Synergistia</taxon>
        <taxon>Synergistales</taxon>
        <taxon>Synergistaceae</taxon>
        <taxon>Aminomonas</taxon>
    </lineage>
</organism>
<dbReference type="EMBL" id="CM001022">
    <property type="protein sequence ID" value="EFQ24290.1"/>
    <property type="molecule type" value="Genomic_DNA"/>
</dbReference>
<evidence type="ECO:0000259" key="4">
    <source>
        <dbReference type="Pfam" id="PF25137"/>
    </source>
</evidence>
<dbReference type="InterPro" id="IPR039697">
    <property type="entry name" value="Alcohol_dehydrogenase_Fe"/>
</dbReference>
<comment type="similarity">
    <text evidence="1">Belongs to the iron-containing alcohol dehydrogenase family.</text>
</comment>
<feature type="domain" description="Fe-containing alcohol dehydrogenase-like C-terminal" evidence="4">
    <location>
        <begin position="196"/>
        <end position="380"/>
    </location>
</feature>
<dbReference type="PaxDb" id="584708-Apau_1876"/>
<dbReference type="PANTHER" id="PTHR11496">
    <property type="entry name" value="ALCOHOL DEHYDROGENASE"/>
    <property type="match status" value="1"/>
</dbReference>
<dbReference type="GO" id="GO:0046872">
    <property type="term" value="F:metal ion binding"/>
    <property type="evidence" value="ECO:0007669"/>
    <property type="project" value="InterPro"/>
</dbReference>
<dbReference type="Proteomes" id="UP000005096">
    <property type="component" value="Chromosome"/>
</dbReference>
<evidence type="ECO:0000256" key="1">
    <source>
        <dbReference type="ARBA" id="ARBA00007358"/>
    </source>
</evidence>
<evidence type="ECO:0000259" key="3">
    <source>
        <dbReference type="Pfam" id="PF00465"/>
    </source>
</evidence>
<gene>
    <name evidence="5" type="ORF">Apau_1876</name>
</gene>
<dbReference type="InterPro" id="IPR001670">
    <property type="entry name" value="ADH_Fe/GldA"/>
</dbReference>
<dbReference type="AlphaFoldDB" id="E3CW35"/>
<evidence type="ECO:0000313" key="6">
    <source>
        <dbReference type="Proteomes" id="UP000005096"/>
    </source>
</evidence>
<dbReference type="CDD" id="cd17814">
    <property type="entry name" value="Fe-ADH-like"/>
    <property type="match status" value="1"/>
</dbReference>
<sequence>MAETTETLFPMRKFFAPEFVFGVGALDLAGRYARNLGASRVFLVSDPGVREAGWVRDVEASLEAEELPWVLFDQVSPNPQMEEVEAGTRAFEEHRCDMICAVGGGSPIDCAKAVSVLSTNGGNIRDYLGVDQVPQPGCPLLMIPTTAGSAAEVSQFAILSDPRARRKCGIISKLIVPDVALVDPRTPCSLDTHQAAGGAMDTLTHAAEAYVSNAHSPVTDLLALEAIRLVGAHFEEGIAHPARPEHRGHLLKASLLSGLAFSNASLGLVHAMAHALGGMLDSIHGDSNALLLDGVVRFNLSSATSRYARVAEALGVSPEGLIPRLRELRGLAGLGEGIASLGATEAIIPDLVARAMADPCLVTNPRQPRPDEVAQLFREAL</sequence>
<dbReference type="InterPro" id="IPR056798">
    <property type="entry name" value="ADH_Fe_C"/>
</dbReference>
<dbReference type="STRING" id="584708.Apau_1876"/>
<name>E3CW35_9BACT</name>
<dbReference type="Pfam" id="PF00465">
    <property type="entry name" value="Fe-ADH"/>
    <property type="match status" value="1"/>
</dbReference>
<dbReference type="eggNOG" id="COG1454">
    <property type="taxonomic scope" value="Bacteria"/>
</dbReference>
<evidence type="ECO:0000256" key="2">
    <source>
        <dbReference type="ARBA" id="ARBA00023002"/>
    </source>
</evidence>
<dbReference type="Gene3D" id="3.40.50.1970">
    <property type="match status" value="1"/>
</dbReference>
<dbReference type="PANTHER" id="PTHR11496:SF102">
    <property type="entry name" value="ALCOHOL DEHYDROGENASE 4"/>
    <property type="match status" value="1"/>
</dbReference>
<accession>E3CW35</accession>
<dbReference type="SUPFAM" id="SSF56796">
    <property type="entry name" value="Dehydroquinate synthase-like"/>
    <property type="match status" value="1"/>
</dbReference>
<dbReference type="OrthoDB" id="9815791at2"/>
<feature type="domain" description="Alcohol dehydrogenase iron-type/glycerol dehydrogenase GldA" evidence="3">
    <location>
        <begin position="18"/>
        <end position="184"/>
    </location>
</feature>
<dbReference type="Gene3D" id="1.20.1090.10">
    <property type="entry name" value="Dehydroquinate synthase-like - alpha domain"/>
    <property type="match status" value="1"/>
</dbReference>
<keyword evidence="2" id="KW-0560">Oxidoreductase</keyword>
<dbReference type="HOGENOM" id="CLU_007207_0_0_0"/>
<dbReference type="RefSeq" id="WP_006301522.1">
    <property type="nucleotide sequence ID" value="NZ_CM001022.1"/>
</dbReference>
<keyword evidence="6" id="KW-1185">Reference proteome</keyword>
<dbReference type="GO" id="GO:0004022">
    <property type="term" value="F:alcohol dehydrogenase (NAD+) activity"/>
    <property type="evidence" value="ECO:0007669"/>
    <property type="project" value="TreeGrafter"/>
</dbReference>
<proteinExistence type="inferred from homology"/>
<dbReference type="FunFam" id="3.40.50.1970:FF:000003">
    <property type="entry name" value="Alcohol dehydrogenase, iron-containing"/>
    <property type="match status" value="1"/>
</dbReference>
<evidence type="ECO:0000313" key="5">
    <source>
        <dbReference type="EMBL" id="EFQ24290.1"/>
    </source>
</evidence>
<reference evidence="5 6" key="1">
    <citation type="journal article" date="2010" name="Stand. Genomic Sci.">
        <title>Non-contiguous finished genome sequence of Aminomonas paucivorans type strain (GLU-3).</title>
        <authorList>
            <person name="Pitluck S."/>
            <person name="Yasawong M."/>
            <person name="Held B."/>
            <person name="Lapidus A."/>
            <person name="Nolan M."/>
            <person name="Copeland A."/>
            <person name="Lucas S."/>
            <person name="Del Rio T.G."/>
            <person name="Tice H."/>
            <person name="Cheng J.F."/>
            <person name="Chertkov O."/>
            <person name="Goodwin L."/>
            <person name="Tapia R."/>
            <person name="Han C."/>
            <person name="Liolios K."/>
            <person name="Ivanova N."/>
            <person name="Mavromatis K."/>
            <person name="Ovchinnikova G."/>
            <person name="Pati A."/>
            <person name="Chen A."/>
            <person name="Palaniappan K."/>
            <person name="Land M."/>
            <person name="Hauser L."/>
            <person name="Chang Y.J."/>
            <person name="Jeffries C.D."/>
            <person name="Pukall R."/>
            <person name="Spring S."/>
            <person name="Rohde M."/>
            <person name="Sikorski J."/>
            <person name="Goker M."/>
            <person name="Woyke T."/>
            <person name="Bristow J."/>
            <person name="Eisen J.A."/>
            <person name="Markowitz V."/>
            <person name="Hugenholtz P."/>
            <person name="Kyrpides N.C."/>
            <person name="Klenk H.P."/>
        </authorList>
    </citation>
    <scope>NUCLEOTIDE SEQUENCE [LARGE SCALE GENOMIC DNA]</scope>
    <source>
        <strain evidence="5 6">DSM 12260</strain>
    </source>
</reference>
<protein>
    <submittedName>
        <fullName evidence="5">Iron-containing alcohol dehydrogenase</fullName>
    </submittedName>
</protein>